<reference evidence="4" key="2">
    <citation type="submission" date="2015-07" db="EMBL/GenBank/DDBJ databases">
        <title>Contrasting host-pathogen interactions and genome evolution in two generalist and specialist microsporidian pathogens of mosquitoes.</title>
        <authorList>
            <consortium name="The Broad Institute Genomics Platform"/>
            <consortium name="The Broad Institute Genome Sequencing Center for Infectious Disease"/>
            <person name="Cuomo C.A."/>
            <person name="Sanscrainte N.D."/>
            <person name="Goldberg J.M."/>
            <person name="Heiman D."/>
            <person name="Young S."/>
            <person name="Zeng Q."/>
            <person name="Becnel J.J."/>
            <person name="Birren B.W."/>
        </authorList>
    </citation>
    <scope>NUCLEOTIDE SEQUENCE [LARGE SCALE GENOMIC DNA]</scope>
    <source>
        <strain evidence="4">USNM 41457</strain>
    </source>
</reference>
<feature type="coiled-coil region" evidence="1">
    <location>
        <begin position="88"/>
        <end position="126"/>
    </location>
</feature>
<dbReference type="HOGENOM" id="CLU_1540530_0_0_1"/>
<keyword evidence="2" id="KW-0812">Transmembrane</keyword>
<protein>
    <submittedName>
        <fullName evidence="3">Uncharacterized protein</fullName>
    </submittedName>
</protein>
<organism evidence="3 4">
    <name type="scientific">Edhazardia aedis (strain USNM 41457)</name>
    <name type="common">Microsporidian parasite</name>
    <dbReference type="NCBI Taxonomy" id="1003232"/>
    <lineage>
        <taxon>Eukaryota</taxon>
        <taxon>Fungi</taxon>
        <taxon>Fungi incertae sedis</taxon>
        <taxon>Microsporidia</taxon>
        <taxon>Edhazardia</taxon>
    </lineage>
</organism>
<dbReference type="InParanoid" id="J9DQP4"/>
<name>J9DQP4_EDHAE</name>
<dbReference type="Proteomes" id="UP000003163">
    <property type="component" value="Unassembled WGS sequence"/>
</dbReference>
<reference evidence="3 4" key="1">
    <citation type="submission" date="2011-08" db="EMBL/GenBank/DDBJ databases">
        <authorList>
            <person name="Liu Z.J."/>
            <person name="Shi F.L."/>
            <person name="Lu J.Q."/>
            <person name="Li M."/>
            <person name="Wang Z.L."/>
        </authorList>
    </citation>
    <scope>NUCLEOTIDE SEQUENCE [LARGE SCALE GENOMIC DNA]</scope>
    <source>
        <strain evidence="3 4">USNM 41457</strain>
    </source>
</reference>
<sequence>MFDEEYFKSLLEQTKDILIKKEKTSDEIYRAECNVVVLKLIARKIENEEIRRKVLDDLHQIDKSCGPIVLKTTEKKKKESDEAFLEHKRRLEEELLEYSKTLKRKANTLNKKFDEDSKIIEDLQQNYERNISTVAANIKDLTVQVNSVHPLKLTFIALFIFVVMYFFIQFNSFTKILD</sequence>
<proteinExistence type="predicted"/>
<keyword evidence="2" id="KW-0472">Membrane</keyword>
<dbReference type="OMA" id="CSDRIER"/>
<evidence type="ECO:0000313" key="3">
    <source>
        <dbReference type="EMBL" id="EJW04885.1"/>
    </source>
</evidence>
<gene>
    <name evidence="3" type="ORF">EDEG_00105</name>
</gene>
<dbReference type="OrthoDB" id="2189693at2759"/>
<keyword evidence="2" id="KW-1133">Transmembrane helix</keyword>
<dbReference type="EMBL" id="AFBI03000001">
    <property type="protein sequence ID" value="EJW04885.1"/>
    <property type="molecule type" value="Genomic_DNA"/>
</dbReference>
<dbReference type="VEuPathDB" id="MicrosporidiaDB:EDEG_00105"/>
<evidence type="ECO:0000256" key="1">
    <source>
        <dbReference type="SAM" id="Coils"/>
    </source>
</evidence>
<dbReference type="AlphaFoldDB" id="J9DQP4"/>
<evidence type="ECO:0000313" key="4">
    <source>
        <dbReference type="Proteomes" id="UP000003163"/>
    </source>
</evidence>
<accession>J9DQP4</accession>
<evidence type="ECO:0000256" key="2">
    <source>
        <dbReference type="SAM" id="Phobius"/>
    </source>
</evidence>
<keyword evidence="1" id="KW-0175">Coiled coil</keyword>
<comment type="caution">
    <text evidence="3">The sequence shown here is derived from an EMBL/GenBank/DDBJ whole genome shotgun (WGS) entry which is preliminary data.</text>
</comment>
<keyword evidence="4" id="KW-1185">Reference proteome</keyword>
<feature type="transmembrane region" description="Helical" evidence="2">
    <location>
        <begin position="151"/>
        <end position="168"/>
    </location>
</feature>